<name>A0AAE9XBZ0_PORGN</name>
<dbReference type="RefSeq" id="WP_051892379.1">
    <property type="nucleotide sequence ID" value="NZ_CP007756.1"/>
</dbReference>
<sequence length="173" mass="19669">MKKIVYLLFSVFLFACNSSNMSSKYEKTISDYVLKGQSGIDFKVLEISEQGTVTVADSVAYLTSEFRKDKEVVVKRIELAKAMSKELQAKTKLKSEYDRYTADIQRMDARIDSLKSLSPDNLQGYDSRNTNDVLAVIIRCKYLLNISGTTVEETFDFYLSPDGSRCFKKTKAK</sequence>
<accession>A0AAE9XBZ0</accession>
<protein>
    <recommendedName>
        <fullName evidence="5">Lipoprotein</fullName>
    </recommendedName>
</protein>
<dbReference type="Proteomes" id="UP001179540">
    <property type="component" value="Chromosome"/>
</dbReference>
<keyword evidence="2" id="KW-0732">Signal</keyword>
<organism evidence="3 4">
    <name type="scientific">Porphyromonas gingivalis</name>
    <name type="common">Bacteroides gingivalis</name>
    <dbReference type="NCBI Taxonomy" id="837"/>
    <lineage>
        <taxon>Bacteria</taxon>
        <taxon>Pseudomonadati</taxon>
        <taxon>Bacteroidota</taxon>
        <taxon>Bacteroidia</taxon>
        <taxon>Bacteroidales</taxon>
        <taxon>Porphyromonadaceae</taxon>
        <taxon>Porphyromonas</taxon>
    </lineage>
</organism>
<feature type="signal peptide" evidence="2">
    <location>
        <begin position="1"/>
        <end position="21"/>
    </location>
</feature>
<proteinExistence type="predicted"/>
<reference evidence="3" key="1">
    <citation type="submission" date="2023-01" db="EMBL/GenBank/DDBJ databases">
        <title>Phages are important unrecognized players in the ecology of the oral pathogen Porphyromonas gingivalis.</title>
        <authorList>
            <person name="Matrishin C.B."/>
            <person name="Kauffman K.M."/>
        </authorList>
    </citation>
    <scope>NUCLEOTIDE SEQUENCE</scope>
    <source>
        <strain evidence="3">HG1691old</strain>
    </source>
</reference>
<keyword evidence="1" id="KW-0175">Coiled coil</keyword>
<evidence type="ECO:0000256" key="1">
    <source>
        <dbReference type="SAM" id="Coils"/>
    </source>
</evidence>
<evidence type="ECO:0000313" key="3">
    <source>
        <dbReference type="EMBL" id="WCF98182.1"/>
    </source>
</evidence>
<dbReference type="AlphaFoldDB" id="A0AAE9XBZ0"/>
<evidence type="ECO:0000256" key="2">
    <source>
        <dbReference type="SAM" id="SignalP"/>
    </source>
</evidence>
<dbReference type="PROSITE" id="PS51257">
    <property type="entry name" value="PROKAR_LIPOPROTEIN"/>
    <property type="match status" value="1"/>
</dbReference>
<dbReference type="EMBL" id="CP116613">
    <property type="protein sequence ID" value="WCF98182.1"/>
    <property type="molecule type" value="Genomic_DNA"/>
</dbReference>
<evidence type="ECO:0008006" key="5">
    <source>
        <dbReference type="Google" id="ProtNLM"/>
    </source>
</evidence>
<evidence type="ECO:0000313" key="4">
    <source>
        <dbReference type="Proteomes" id="UP001179540"/>
    </source>
</evidence>
<feature type="coiled-coil region" evidence="1">
    <location>
        <begin position="90"/>
        <end position="117"/>
    </location>
</feature>
<gene>
    <name evidence="3" type="ORF">NY149_06535</name>
</gene>
<feature type="chain" id="PRO_5042183840" description="Lipoprotein" evidence="2">
    <location>
        <begin position="22"/>
        <end position="173"/>
    </location>
</feature>